<evidence type="ECO:0000313" key="3">
    <source>
        <dbReference type="Proteomes" id="UP000001949"/>
    </source>
</evidence>
<name>Q4MZZ1_THEPA</name>
<feature type="signal peptide" evidence="1">
    <location>
        <begin position="1"/>
        <end position="17"/>
    </location>
</feature>
<proteinExistence type="predicted"/>
<dbReference type="VEuPathDB" id="PiroplasmaDB:TpMuguga_03g00363"/>
<dbReference type="GeneID" id="3500370"/>
<dbReference type="RefSeq" id="XP_763383.1">
    <property type="nucleotide sequence ID" value="XM_758290.1"/>
</dbReference>
<keyword evidence="1" id="KW-0732">Signal</keyword>
<dbReference type="KEGG" id="tpv:TP03_0363"/>
<dbReference type="Proteomes" id="UP000001949">
    <property type="component" value="Unassembled WGS sequence"/>
</dbReference>
<gene>
    <name evidence="2" type="ordered locus">TP03_0363</name>
</gene>
<comment type="caution">
    <text evidence="2">The sequence shown here is derived from an EMBL/GenBank/DDBJ whole genome shotgun (WGS) entry which is preliminary data.</text>
</comment>
<keyword evidence="3" id="KW-1185">Reference proteome</keyword>
<sequence length="189" mass="19718">MLLSGLVCALVAASVAADPFLLNADLLARGHPKLAVVHHAAHTANAGTGAVGESHLRYLFLVPVVDHRSHLGDGLASGPLGHAPVVHKALVPDFAAGELMTELVGLSDCKTWHAALVGVWGPSGHHFKHVVAVKGLDGKFVVTALADLGKLVDFVKGKTNHEHVKALFAKGVAGHELLHRVHDAFAAML</sequence>
<evidence type="ECO:0000256" key="1">
    <source>
        <dbReference type="SAM" id="SignalP"/>
    </source>
</evidence>
<dbReference type="eggNOG" id="ENOG502QX2H">
    <property type="taxonomic scope" value="Eukaryota"/>
</dbReference>
<dbReference type="InParanoid" id="Q4MZZ1"/>
<accession>Q4MZZ1</accession>
<protein>
    <submittedName>
        <fullName evidence="2">Uncharacterized protein</fullName>
    </submittedName>
</protein>
<evidence type="ECO:0000313" key="2">
    <source>
        <dbReference type="EMBL" id="EAN31100.1"/>
    </source>
</evidence>
<reference evidence="2 3" key="1">
    <citation type="journal article" date="2005" name="Science">
        <title>Genome sequence of Theileria parva, a bovine pathogen that transforms lymphocytes.</title>
        <authorList>
            <person name="Gardner M.J."/>
            <person name="Bishop R."/>
            <person name="Shah T."/>
            <person name="de Villiers E.P."/>
            <person name="Carlton J.M."/>
            <person name="Hall N."/>
            <person name="Ren Q."/>
            <person name="Paulsen I.T."/>
            <person name="Pain A."/>
            <person name="Berriman M."/>
            <person name="Wilson R.J.M."/>
            <person name="Sato S."/>
            <person name="Ralph S.A."/>
            <person name="Mann D.J."/>
            <person name="Xiong Z."/>
            <person name="Shallom S.J."/>
            <person name="Weidman J."/>
            <person name="Jiang L."/>
            <person name="Lynn J."/>
            <person name="Weaver B."/>
            <person name="Shoaibi A."/>
            <person name="Domingo A.R."/>
            <person name="Wasawo D."/>
            <person name="Crabtree J."/>
            <person name="Wortman J.R."/>
            <person name="Haas B."/>
            <person name="Angiuoli S.V."/>
            <person name="Creasy T.H."/>
            <person name="Lu C."/>
            <person name="Suh B."/>
            <person name="Silva J.C."/>
            <person name="Utterback T.R."/>
            <person name="Feldblyum T.V."/>
            <person name="Pertea M."/>
            <person name="Allen J."/>
            <person name="Nierman W.C."/>
            <person name="Taracha E.L.N."/>
            <person name="Salzberg S.L."/>
            <person name="White O.R."/>
            <person name="Fitzhugh H.A."/>
            <person name="Morzaria S."/>
            <person name="Venter J.C."/>
            <person name="Fraser C.M."/>
            <person name="Nene V."/>
        </authorList>
    </citation>
    <scope>NUCLEOTIDE SEQUENCE [LARGE SCALE GENOMIC DNA]</scope>
    <source>
        <strain evidence="2 3">Muguga</strain>
    </source>
</reference>
<dbReference type="AlphaFoldDB" id="Q4MZZ1"/>
<organism evidence="2 3">
    <name type="scientific">Theileria parva</name>
    <name type="common">East coast fever infection agent</name>
    <dbReference type="NCBI Taxonomy" id="5875"/>
    <lineage>
        <taxon>Eukaryota</taxon>
        <taxon>Sar</taxon>
        <taxon>Alveolata</taxon>
        <taxon>Apicomplexa</taxon>
        <taxon>Aconoidasida</taxon>
        <taxon>Piroplasmida</taxon>
        <taxon>Theileriidae</taxon>
        <taxon>Theileria</taxon>
    </lineage>
</organism>
<dbReference type="EMBL" id="AAGK01000005">
    <property type="protein sequence ID" value="EAN31100.1"/>
    <property type="molecule type" value="Genomic_DNA"/>
</dbReference>
<dbReference type="OMA" id="VVDHRSH"/>
<feature type="chain" id="PRO_5004240883" evidence="1">
    <location>
        <begin position="18"/>
        <end position="189"/>
    </location>
</feature>